<evidence type="ECO:0000256" key="1">
    <source>
        <dbReference type="ARBA" id="ARBA00004613"/>
    </source>
</evidence>
<dbReference type="CDD" id="cd10965">
    <property type="entry name" value="CE4_IcaB_5s"/>
    <property type="match status" value="1"/>
</dbReference>
<gene>
    <name evidence="4" type="ORF">HMPREF9020_00473</name>
</gene>
<accession>W5IIK0</accession>
<dbReference type="GO" id="GO:0016810">
    <property type="term" value="F:hydrolase activity, acting on carbon-nitrogen (but not peptide) bonds"/>
    <property type="evidence" value="ECO:0007669"/>
    <property type="project" value="InterPro"/>
</dbReference>
<dbReference type="Proteomes" id="UP000005777">
    <property type="component" value="Unassembled WGS sequence"/>
</dbReference>
<evidence type="ECO:0000259" key="3">
    <source>
        <dbReference type="PROSITE" id="PS51677"/>
    </source>
</evidence>
<dbReference type="GO" id="GO:0005576">
    <property type="term" value="C:extracellular region"/>
    <property type="evidence" value="ECO:0007669"/>
    <property type="project" value="UniProtKB-SubCell"/>
</dbReference>
<dbReference type="InterPro" id="IPR002509">
    <property type="entry name" value="NODB_dom"/>
</dbReference>
<organism evidence="4 5">
    <name type="scientific">Scardovia inopinata F0304</name>
    <dbReference type="NCBI Taxonomy" id="641146"/>
    <lineage>
        <taxon>Bacteria</taxon>
        <taxon>Bacillati</taxon>
        <taxon>Actinomycetota</taxon>
        <taxon>Actinomycetes</taxon>
        <taxon>Bifidobacteriales</taxon>
        <taxon>Bifidobacteriaceae</taxon>
        <taxon>Scardovia</taxon>
    </lineage>
</organism>
<dbReference type="GO" id="GO:0005975">
    <property type="term" value="P:carbohydrate metabolic process"/>
    <property type="evidence" value="ECO:0007669"/>
    <property type="project" value="InterPro"/>
</dbReference>
<reference evidence="4 5" key="1">
    <citation type="submission" date="2012-01" db="EMBL/GenBank/DDBJ databases">
        <title>The Genome Sequence of Scardovia inopinata F0304.</title>
        <authorList>
            <consortium name="The Broad Institute Genome Sequencing Platform"/>
            <person name="Ward D."/>
            <person name="Earl A."/>
            <person name="Feldgarden M."/>
            <person name="Gevers D."/>
            <person name="Young S."/>
            <person name="Zeng Q."/>
            <person name="Koehrsen M."/>
            <person name="Alvarado L."/>
            <person name="Berlin A.M."/>
            <person name="Borenstein D."/>
            <person name="Chapman S.B."/>
            <person name="Chen Z."/>
            <person name="Engels R."/>
            <person name="Freedman E."/>
            <person name="Gellesch M."/>
            <person name="Goldberg J."/>
            <person name="Griggs A."/>
            <person name="Gujja S."/>
            <person name="Heilman E.R."/>
            <person name="Heiman D.I."/>
            <person name="Hepburn T.A."/>
            <person name="Howarth C."/>
            <person name="Jen D."/>
            <person name="Larson L."/>
            <person name="Mehta T."/>
            <person name="Park D."/>
            <person name="Pearson M."/>
            <person name="Richards J."/>
            <person name="Roberts A."/>
            <person name="Saif S."/>
            <person name="Shea T.D."/>
            <person name="Shenoy N."/>
            <person name="Sisk P."/>
            <person name="Stolte C."/>
            <person name="Sykes S.N."/>
            <person name="Walk T."/>
            <person name="White J."/>
            <person name="Yandava C."/>
            <person name="Izard J."/>
            <person name="Baranova O.V."/>
            <person name="Blanton J.M."/>
            <person name="Tanner A.C."/>
            <person name="Dewhirst F."/>
            <person name="Haas B."/>
            <person name="Nusbaum C."/>
            <person name="Birren B."/>
        </authorList>
    </citation>
    <scope>NUCLEOTIDE SEQUENCE [LARGE SCALE GENOMIC DNA]</scope>
    <source>
        <strain evidence="4 5">F0304</strain>
    </source>
</reference>
<protein>
    <recommendedName>
        <fullName evidence="3">NodB homology domain-containing protein</fullName>
    </recommendedName>
</protein>
<proteinExistence type="predicted"/>
<evidence type="ECO:0000313" key="5">
    <source>
        <dbReference type="Proteomes" id="UP000005777"/>
    </source>
</evidence>
<dbReference type="EMBL" id="ADCX01000003">
    <property type="protein sequence ID" value="EFG26845.2"/>
    <property type="molecule type" value="Genomic_DNA"/>
</dbReference>
<dbReference type="PROSITE" id="PS51677">
    <property type="entry name" value="NODB"/>
    <property type="match status" value="1"/>
</dbReference>
<keyword evidence="2" id="KW-0732">Signal</keyword>
<dbReference type="eggNOG" id="COG0726">
    <property type="taxonomic scope" value="Bacteria"/>
</dbReference>
<sequence length="308" mass="34707">MNSDKSEKALKRKKQAEKTWHRIFILLIICSLIVATASSIRRVHAEQAINKELAGSTLPQSEKKTNGIMILCYHRILKPSLATTIAQSLSNNRQLHDYAITTTVFRSHLAYLKKHKVEIISLDKAVAMVASGKPIARQYAVITFDDVDSTVYANAFPILKRLNYPFTVFVITSQTGSYDKGTSLATWSQIRRMVDSPLVTVGLHTNNMHFMVKNKPVLTSQQGTERFAADYQESQKILTQRLGITARYFAYPYGESTKSAQKYLTKKGIITAGLTDGVIHEYTSLSQPLPRSLVTVKSWKKVVKPWIR</sequence>
<dbReference type="PANTHER" id="PTHR34216">
    <property type="match status" value="1"/>
</dbReference>
<evidence type="ECO:0000313" key="4">
    <source>
        <dbReference type="EMBL" id="EFG26845.2"/>
    </source>
</evidence>
<dbReference type="HOGENOM" id="CLU_030024_3_2_11"/>
<dbReference type="Gene3D" id="3.20.20.370">
    <property type="entry name" value="Glycoside hydrolase/deacetylase"/>
    <property type="match status" value="1"/>
</dbReference>
<name>W5IIK0_SCAIO</name>
<feature type="domain" description="NodB homology" evidence="3">
    <location>
        <begin position="138"/>
        <end position="308"/>
    </location>
</feature>
<dbReference type="AlphaFoldDB" id="W5IIK0"/>
<comment type="caution">
    <text evidence="4">The sequence shown here is derived from an EMBL/GenBank/DDBJ whole genome shotgun (WGS) entry which is preliminary data.</text>
</comment>
<dbReference type="SUPFAM" id="SSF88713">
    <property type="entry name" value="Glycoside hydrolase/deacetylase"/>
    <property type="match status" value="1"/>
</dbReference>
<keyword evidence="5" id="KW-1185">Reference proteome</keyword>
<dbReference type="InterPro" id="IPR051398">
    <property type="entry name" value="Polysacch_Deacetylase"/>
</dbReference>
<dbReference type="PANTHER" id="PTHR34216:SF3">
    <property type="entry name" value="POLY-BETA-1,6-N-ACETYL-D-GLUCOSAMINE N-DEACETYLASE"/>
    <property type="match status" value="1"/>
</dbReference>
<dbReference type="RefSeq" id="WP_115672865.1">
    <property type="nucleotide sequence ID" value="NZ_GG770225.1"/>
</dbReference>
<dbReference type="InterPro" id="IPR011330">
    <property type="entry name" value="Glyco_hydro/deAcase_b/a-brl"/>
</dbReference>
<comment type="subcellular location">
    <subcellularLocation>
        <location evidence="1">Secreted</location>
    </subcellularLocation>
</comment>
<dbReference type="Pfam" id="PF01522">
    <property type="entry name" value="Polysacc_deac_1"/>
    <property type="match status" value="1"/>
</dbReference>
<evidence type="ECO:0000256" key="2">
    <source>
        <dbReference type="ARBA" id="ARBA00022729"/>
    </source>
</evidence>